<evidence type="ECO:0000313" key="1">
    <source>
        <dbReference type="EMBL" id="KAJ3049743.1"/>
    </source>
</evidence>
<dbReference type="AlphaFoldDB" id="A0AAD5SAR6"/>
<comment type="caution">
    <text evidence="1">The sequence shown here is derived from an EMBL/GenBank/DDBJ whole genome shotgun (WGS) entry which is preliminary data.</text>
</comment>
<protein>
    <submittedName>
        <fullName evidence="1">Uncharacterized protein</fullName>
    </submittedName>
</protein>
<evidence type="ECO:0000313" key="2">
    <source>
        <dbReference type="Proteomes" id="UP001212841"/>
    </source>
</evidence>
<dbReference type="Proteomes" id="UP001212841">
    <property type="component" value="Unassembled WGS sequence"/>
</dbReference>
<keyword evidence="2" id="KW-1185">Reference proteome</keyword>
<dbReference type="EMBL" id="JADGJD010000601">
    <property type="protein sequence ID" value="KAJ3049743.1"/>
    <property type="molecule type" value="Genomic_DNA"/>
</dbReference>
<name>A0AAD5SAR6_9FUNG</name>
<organism evidence="1 2">
    <name type="scientific">Rhizophlyctis rosea</name>
    <dbReference type="NCBI Taxonomy" id="64517"/>
    <lineage>
        <taxon>Eukaryota</taxon>
        <taxon>Fungi</taxon>
        <taxon>Fungi incertae sedis</taxon>
        <taxon>Chytridiomycota</taxon>
        <taxon>Chytridiomycota incertae sedis</taxon>
        <taxon>Chytridiomycetes</taxon>
        <taxon>Rhizophlyctidales</taxon>
        <taxon>Rhizophlyctidaceae</taxon>
        <taxon>Rhizophlyctis</taxon>
    </lineage>
</organism>
<reference evidence="1" key="1">
    <citation type="submission" date="2020-05" db="EMBL/GenBank/DDBJ databases">
        <title>Phylogenomic resolution of chytrid fungi.</title>
        <authorList>
            <person name="Stajich J.E."/>
            <person name="Amses K."/>
            <person name="Simmons R."/>
            <person name="Seto K."/>
            <person name="Myers J."/>
            <person name="Bonds A."/>
            <person name="Quandt C.A."/>
            <person name="Barry K."/>
            <person name="Liu P."/>
            <person name="Grigoriev I."/>
            <person name="Longcore J.E."/>
            <person name="James T.Y."/>
        </authorList>
    </citation>
    <scope>NUCLEOTIDE SEQUENCE</scope>
    <source>
        <strain evidence="1">JEL0318</strain>
    </source>
</reference>
<sequence>MTAFVLATPNGTNSVLCTTFHGLINNQGWGFANSAMRNVEVFYQRDPTEQRMNLWEEFVDLSIDEDDMGERGFERLKIVEEPLKERVNYLKELKEKNELETYFLDPEFQLYARPLLDVVFLTTPVAIQNAITAGDIRPFVTSPTRPKSNDPFCAIAFHDHNETYDDNIYASTIASGAPRKASDFVYPGRSCTLGRTCSNAAVFAINFVSYFDKPLADPAIPSLLGNSPGQDADGTPEDPLAGLVLACKRVRTQPPPCRAIET</sequence>
<gene>
    <name evidence="1" type="ORF">HK097_009301</name>
</gene>
<accession>A0AAD5SAR6</accession>
<proteinExistence type="predicted"/>